<feature type="domain" description="Enoyl reductase (ER)" evidence="2">
    <location>
        <begin position="80"/>
        <end position="391"/>
    </location>
</feature>
<dbReference type="InterPro" id="IPR013149">
    <property type="entry name" value="ADH-like_C"/>
</dbReference>
<dbReference type="AlphaFoldDB" id="A0A918IAQ7"/>
<dbReference type="PANTHER" id="PTHR44154:SF1">
    <property type="entry name" value="QUINONE OXIDOREDUCTASE"/>
    <property type="match status" value="1"/>
</dbReference>
<evidence type="ECO:0000313" key="3">
    <source>
        <dbReference type="EMBL" id="GGU92223.1"/>
    </source>
</evidence>
<dbReference type="InterPro" id="IPR011032">
    <property type="entry name" value="GroES-like_sf"/>
</dbReference>
<dbReference type="CDD" id="cd08253">
    <property type="entry name" value="zeta_crystallin"/>
    <property type="match status" value="1"/>
</dbReference>
<dbReference type="SUPFAM" id="SSF51735">
    <property type="entry name" value="NAD(P)-binding Rossmann-fold domains"/>
    <property type="match status" value="1"/>
</dbReference>
<dbReference type="Gene3D" id="3.90.180.10">
    <property type="entry name" value="Medium-chain alcohol dehydrogenases, catalytic domain"/>
    <property type="match status" value="1"/>
</dbReference>
<dbReference type="SUPFAM" id="SSF50129">
    <property type="entry name" value="GroES-like"/>
    <property type="match status" value="1"/>
</dbReference>
<proteinExistence type="predicted"/>
<dbReference type="InterPro" id="IPR036291">
    <property type="entry name" value="NAD(P)-bd_dom_sf"/>
</dbReference>
<reference evidence="3" key="1">
    <citation type="journal article" date="2014" name="Int. J. Syst. Evol. Microbiol.">
        <title>Complete genome sequence of Corynebacterium casei LMG S-19264T (=DSM 44701T), isolated from a smear-ripened cheese.</title>
        <authorList>
            <consortium name="US DOE Joint Genome Institute (JGI-PGF)"/>
            <person name="Walter F."/>
            <person name="Albersmeier A."/>
            <person name="Kalinowski J."/>
            <person name="Ruckert C."/>
        </authorList>
    </citation>
    <scope>NUCLEOTIDE SEQUENCE</scope>
    <source>
        <strain evidence="3">JCM 4369</strain>
    </source>
</reference>
<sequence>MGVAAVRVFRSGRGCRGAVLTGCRSGCASTVPLRALESPGRPKRARVGCPALCPSAAAPFPGVPVKPCDAMRAAYIEELGPADVIRYGEIAAPRPGPTDVLVDVLATPVNPVDTFVRSGLFPTQVPLPFVVGRDLVGTVAEVGTGVTGFRAGDRVWCNSLGHGGRQGAAAEQAVVAVDRLYHLPEGVDPYAAVAVVHPAATAYLALFVHGRLHVGETVLVAGAGGNVGSALVTMAVRAGARVLATAGARDARYCAELGAAEVFDYRDPELTAKIRATAPAGLDLYLDTAGVNDLETAVELLALRGRVVLLAGIRTRPVLPAGALYAHDRSVVGFVISHATPDELAAAAAYVNDLFARGALRPRSTEAFPLSAAADVHARMERGELRGRRAVLRTDLTATG</sequence>
<dbReference type="Pfam" id="PF00107">
    <property type="entry name" value="ADH_zinc_N"/>
    <property type="match status" value="1"/>
</dbReference>
<evidence type="ECO:0000313" key="4">
    <source>
        <dbReference type="Proteomes" id="UP000618795"/>
    </source>
</evidence>
<dbReference type="Pfam" id="PF08240">
    <property type="entry name" value="ADH_N"/>
    <property type="match status" value="1"/>
</dbReference>
<dbReference type="GO" id="GO:0016491">
    <property type="term" value="F:oxidoreductase activity"/>
    <property type="evidence" value="ECO:0007669"/>
    <property type="project" value="InterPro"/>
</dbReference>
<dbReference type="Gene3D" id="3.40.50.720">
    <property type="entry name" value="NAD(P)-binding Rossmann-like Domain"/>
    <property type="match status" value="1"/>
</dbReference>
<comment type="caution">
    <text evidence="3">The sequence shown here is derived from an EMBL/GenBank/DDBJ whole genome shotgun (WGS) entry which is preliminary data.</text>
</comment>
<keyword evidence="1" id="KW-0521">NADP</keyword>
<dbReference type="SMART" id="SM00829">
    <property type="entry name" value="PKS_ER"/>
    <property type="match status" value="1"/>
</dbReference>
<dbReference type="InterPro" id="IPR013154">
    <property type="entry name" value="ADH-like_N"/>
</dbReference>
<reference evidence="3" key="2">
    <citation type="submission" date="2020-09" db="EMBL/GenBank/DDBJ databases">
        <authorList>
            <person name="Sun Q."/>
            <person name="Ohkuma M."/>
        </authorList>
    </citation>
    <scope>NUCLEOTIDE SEQUENCE</scope>
    <source>
        <strain evidence="3">JCM 4369</strain>
    </source>
</reference>
<protein>
    <submittedName>
        <fullName evidence="3">Oxidoreductase</fullName>
    </submittedName>
</protein>
<accession>A0A918IAQ7</accession>
<dbReference type="InterPro" id="IPR051603">
    <property type="entry name" value="Zinc-ADH_QOR/CCCR"/>
</dbReference>
<evidence type="ECO:0000259" key="2">
    <source>
        <dbReference type="SMART" id="SM00829"/>
    </source>
</evidence>
<dbReference type="EMBL" id="BMTD01000005">
    <property type="protein sequence ID" value="GGU92223.1"/>
    <property type="molecule type" value="Genomic_DNA"/>
</dbReference>
<dbReference type="Proteomes" id="UP000618795">
    <property type="component" value="Unassembled WGS sequence"/>
</dbReference>
<dbReference type="PANTHER" id="PTHR44154">
    <property type="entry name" value="QUINONE OXIDOREDUCTASE"/>
    <property type="match status" value="1"/>
</dbReference>
<keyword evidence="4" id="KW-1185">Reference proteome</keyword>
<dbReference type="InterPro" id="IPR020843">
    <property type="entry name" value="ER"/>
</dbReference>
<organism evidence="3 4">
    <name type="scientific">Streptomyces filipinensis</name>
    <dbReference type="NCBI Taxonomy" id="66887"/>
    <lineage>
        <taxon>Bacteria</taxon>
        <taxon>Bacillati</taxon>
        <taxon>Actinomycetota</taxon>
        <taxon>Actinomycetes</taxon>
        <taxon>Kitasatosporales</taxon>
        <taxon>Streptomycetaceae</taxon>
        <taxon>Streptomyces</taxon>
    </lineage>
</organism>
<evidence type="ECO:0000256" key="1">
    <source>
        <dbReference type="ARBA" id="ARBA00022857"/>
    </source>
</evidence>
<name>A0A918IAQ7_9ACTN</name>
<gene>
    <name evidence="3" type="ORF">GCM10010260_28530</name>
</gene>